<accession>A0ABT7IU73</accession>
<keyword evidence="8" id="KW-1133">Transmembrane helix</keyword>
<dbReference type="Pfam" id="PF00512">
    <property type="entry name" value="HisKA"/>
    <property type="match status" value="1"/>
</dbReference>
<evidence type="ECO:0000313" key="11">
    <source>
        <dbReference type="Proteomes" id="UP001241926"/>
    </source>
</evidence>
<dbReference type="CDD" id="cd00082">
    <property type="entry name" value="HisKA"/>
    <property type="match status" value="1"/>
</dbReference>
<dbReference type="PANTHER" id="PTHR43711:SF1">
    <property type="entry name" value="HISTIDINE KINASE 1"/>
    <property type="match status" value="1"/>
</dbReference>
<evidence type="ECO:0000256" key="2">
    <source>
        <dbReference type="ARBA" id="ARBA00004236"/>
    </source>
</evidence>
<dbReference type="InterPro" id="IPR050736">
    <property type="entry name" value="Sensor_HK_Regulatory"/>
</dbReference>
<dbReference type="Proteomes" id="UP001241926">
    <property type="component" value="Unassembled WGS sequence"/>
</dbReference>
<keyword evidence="8" id="KW-0812">Transmembrane</keyword>
<keyword evidence="5" id="KW-0808">Transferase</keyword>
<dbReference type="InterPro" id="IPR004358">
    <property type="entry name" value="Sig_transdc_His_kin-like_C"/>
</dbReference>
<evidence type="ECO:0000256" key="6">
    <source>
        <dbReference type="ARBA" id="ARBA00022777"/>
    </source>
</evidence>
<sequence length="361" mass="38010">MGTALLLVAVVAAAGACLPGSSAQLLGPGRHMQRSYAAHPAPGSARETVPVAHRAAAGVAVRPAPVVNAAVAATATTGAVTHAAAPAPVPAAGSASRRSGSPTFLELLLLGVLLPALLWLAVQLWRERDSRRRSEQRILEFLATAGHELRTPLTAISGYVSLARMGGLADPEKFDVAMDRMTDETRRMSALLDELVLLARLDLRQPLHREPVNLARLCREAVADAQASSPHHPIRLTILPGQYSVIGDRDRLYQVVANLLANVRHHTPVGTRTVLGLGNEDGHRVIEVIDDGPGIPPELRERAFDRFVHGGKPTAPVPKEASGGGNGLGLSVAAAVIGAHGGTLTLEPSERGAWFRIRLPA</sequence>
<name>A0ABT7IU73_9ACTN</name>
<feature type="domain" description="Histidine kinase" evidence="9">
    <location>
        <begin position="144"/>
        <end position="361"/>
    </location>
</feature>
<dbReference type="SUPFAM" id="SSF47384">
    <property type="entry name" value="Homodimeric domain of signal transducing histidine kinase"/>
    <property type="match status" value="1"/>
</dbReference>
<organism evidence="10 11">
    <name type="scientific">Streptomyces fuscus</name>
    <dbReference type="NCBI Taxonomy" id="3048495"/>
    <lineage>
        <taxon>Bacteria</taxon>
        <taxon>Bacillati</taxon>
        <taxon>Actinomycetota</taxon>
        <taxon>Actinomycetes</taxon>
        <taxon>Kitasatosporales</taxon>
        <taxon>Streptomycetaceae</taxon>
        <taxon>Streptomyces</taxon>
    </lineage>
</organism>
<evidence type="ECO:0000259" key="9">
    <source>
        <dbReference type="PROSITE" id="PS50109"/>
    </source>
</evidence>
<dbReference type="EMBL" id="JASJUS010000004">
    <property type="protein sequence ID" value="MDL2076130.1"/>
    <property type="molecule type" value="Genomic_DNA"/>
</dbReference>
<dbReference type="InterPro" id="IPR005467">
    <property type="entry name" value="His_kinase_dom"/>
</dbReference>
<dbReference type="PROSITE" id="PS50109">
    <property type="entry name" value="HIS_KIN"/>
    <property type="match status" value="1"/>
</dbReference>
<evidence type="ECO:0000256" key="4">
    <source>
        <dbReference type="ARBA" id="ARBA00022553"/>
    </source>
</evidence>
<evidence type="ECO:0000256" key="5">
    <source>
        <dbReference type="ARBA" id="ARBA00022679"/>
    </source>
</evidence>
<proteinExistence type="predicted"/>
<dbReference type="InterPro" id="IPR003661">
    <property type="entry name" value="HisK_dim/P_dom"/>
</dbReference>
<dbReference type="PANTHER" id="PTHR43711">
    <property type="entry name" value="TWO-COMPONENT HISTIDINE KINASE"/>
    <property type="match status" value="1"/>
</dbReference>
<dbReference type="InterPro" id="IPR003594">
    <property type="entry name" value="HATPase_dom"/>
</dbReference>
<dbReference type="Gene3D" id="1.10.287.130">
    <property type="match status" value="1"/>
</dbReference>
<keyword evidence="7" id="KW-0902">Two-component regulatory system</keyword>
<reference evidence="10 11" key="1">
    <citation type="submission" date="2023-05" db="EMBL/GenBank/DDBJ databases">
        <title>Streptomyces fuscus sp. nov., a brown-black pigment producing actinomyces isolated from dry sand of Sea duck farm.</title>
        <authorList>
            <person name="Xie J."/>
            <person name="Shen N."/>
        </authorList>
    </citation>
    <scope>NUCLEOTIDE SEQUENCE [LARGE SCALE GENOMIC DNA]</scope>
    <source>
        <strain evidence="10 11">GXMU-J15</strain>
    </source>
</reference>
<dbReference type="SUPFAM" id="SSF55874">
    <property type="entry name" value="ATPase domain of HSP90 chaperone/DNA topoisomerase II/histidine kinase"/>
    <property type="match status" value="1"/>
</dbReference>
<evidence type="ECO:0000256" key="8">
    <source>
        <dbReference type="SAM" id="Phobius"/>
    </source>
</evidence>
<keyword evidence="8" id="KW-0472">Membrane</keyword>
<evidence type="ECO:0000256" key="1">
    <source>
        <dbReference type="ARBA" id="ARBA00000085"/>
    </source>
</evidence>
<dbReference type="SMART" id="SM00388">
    <property type="entry name" value="HisKA"/>
    <property type="match status" value="1"/>
</dbReference>
<dbReference type="InterPro" id="IPR036890">
    <property type="entry name" value="HATPase_C_sf"/>
</dbReference>
<evidence type="ECO:0000313" key="10">
    <source>
        <dbReference type="EMBL" id="MDL2076130.1"/>
    </source>
</evidence>
<keyword evidence="11" id="KW-1185">Reference proteome</keyword>
<dbReference type="GO" id="GO:0016301">
    <property type="term" value="F:kinase activity"/>
    <property type="evidence" value="ECO:0007669"/>
    <property type="project" value="UniProtKB-KW"/>
</dbReference>
<protein>
    <recommendedName>
        <fullName evidence="3">histidine kinase</fullName>
        <ecNumber evidence="3">2.7.13.3</ecNumber>
    </recommendedName>
</protein>
<evidence type="ECO:0000256" key="7">
    <source>
        <dbReference type="ARBA" id="ARBA00023012"/>
    </source>
</evidence>
<dbReference type="SMART" id="SM00387">
    <property type="entry name" value="HATPase_c"/>
    <property type="match status" value="1"/>
</dbReference>
<keyword evidence="6 10" id="KW-0418">Kinase</keyword>
<dbReference type="RefSeq" id="WP_285431131.1">
    <property type="nucleotide sequence ID" value="NZ_JASJUS010000004.1"/>
</dbReference>
<dbReference type="InterPro" id="IPR036097">
    <property type="entry name" value="HisK_dim/P_sf"/>
</dbReference>
<evidence type="ECO:0000256" key="3">
    <source>
        <dbReference type="ARBA" id="ARBA00012438"/>
    </source>
</evidence>
<gene>
    <name evidence="10" type="ORF">QNN03_06725</name>
</gene>
<comment type="subcellular location">
    <subcellularLocation>
        <location evidence="2">Cell membrane</location>
    </subcellularLocation>
</comment>
<dbReference type="PRINTS" id="PR00344">
    <property type="entry name" value="BCTRLSENSOR"/>
</dbReference>
<dbReference type="Pfam" id="PF02518">
    <property type="entry name" value="HATPase_c"/>
    <property type="match status" value="1"/>
</dbReference>
<dbReference type="Gene3D" id="3.30.565.10">
    <property type="entry name" value="Histidine kinase-like ATPase, C-terminal domain"/>
    <property type="match status" value="1"/>
</dbReference>
<comment type="catalytic activity">
    <reaction evidence="1">
        <text>ATP + protein L-histidine = ADP + protein N-phospho-L-histidine.</text>
        <dbReference type="EC" id="2.7.13.3"/>
    </reaction>
</comment>
<feature type="transmembrane region" description="Helical" evidence="8">
    <location>
        <begin position="104"/>
        <end position="125"/>
    </location>
</feature>
<dbReference type="CDD" id="cd00075">
    <property type="entry name" value="HATPase"/>
    <property type="match status" value="1"/>
</dbReference>
<keyword evidence="4" id="KW-0597">Phosphoprotein</keyword>
<comment type="caution">
    <text evidence="10">The sequence shown here is derived from an EMBL/GenBank/DDBJ whole genome shotgun (WGS) entry which is preliminary data.</text>
</comment>
<dbReference type="EC" id="2.7.13.3" evidence="3"/>